<protein>
    <submittedName>
        <fullName evidence="1">Uncharacterized protein</fullName>
    </submittedName>
</protein>
<sequence length="541" mass="61760">MSAVSSNNAFGVGSPSWNLAFPDGNLTISEILAYLPHWLKSVDVILRIVKNDGRAVTITHLLNKYREMPNTAFQPNSTTVMMQYAMRRTDKSTWTIGSHGKFKYDREYDEDSLYVGDFRPPRLTHPKLVSKKQSLRKEDLARNAPAPPIPFKELARHVKEHPSGNDALDLTRCVKYALEHPDEKWLFPIDFRKLVDHIGGPLVVTYFHLDSQLFKRYDHLHASHKGSRADQVDEDEPETFTDGEISEGEGEDEWGNATEVNHTTDTRERNGSQQLSNKPDGRQPRAFWWPQKEQPLRQESTSLQDTDAPGADPTSLRKKRKTSRLSKDEESDFKVEEEPDSEDALLPVNYEAAGDSNFSTPTAARGQRVASHKARQSINESSDSIMERFRAAAANARPAHPTFHSPEMSAVAEAYGPRVPLFLSPPLLPANRLVIDDFTLPLYAQEGCRNRDEMWASALSTYRFNGGPRTSAPYRELYRLTEPMPWDLSDWAENIRWAKEQYKTFGVKTWAEYDDHLEAITNWRRQSFWVSEECIVMSVSM</sequence>
<reference evidence="1" key="1">
    <citation type="submission" date="2022-11" db="EMBL/GenBank/DDBJ databases">
        <title>Genome Sequence of Boeremia exigua.</title>
        <authorList>
            <person name="Buettner E."/>
        </authorList>
    </citation>
    <scope>NUCLEOTIDE SEQUENCE</scope>
    <source>
        <strain evidence="1">CU02</strain>
    </source>
</reference>
<dbReference type="EMBL" id="JAPHNI010000554">
    <property type="protein sequence ID" value="KAJ8109923.1"/>
    <property type="molecule type" value="Genomic_DNA"/>
</dbReference>
<evidence type="ECO:0000313" key="2">
    <source>
        <dbReference type="Proteomes" id="UP001153331"/>
    </source>
</evidence>
<proteinExistence type="predicted"/>
<comment type="caution">
    <text evidence="1">The sequence shown here is derived from an EMBL/GenBank/DDBJ whole genome shotgun (WGS) entry which is preliminary data.</text>
</comment>
<accession>A0ACC2I4U0</accession>
<organism evidence="1 2">
    <name type="scientific">Boeremia exigua</name>
    <dbReference type="NCBI Taxonomy" id="749465"/>
    <lineage>
        <taxon>Eukaryota</taxon>
        <taxon>Fungi</taxon>
        <taxon>Dikarya</taxon>
        <taxon>Ascomycota</taxon>
        <taxon>Pezizomycotina</taxon>
        <taxon>Dothideomycetes</taxon>
        <taxon>Pleosporomycetidae</taxon>
        <taxon>Pleosporales</taxon>
        <taxon>Pleosporineae</taxon>
        <taxon>Didymellaceae</taxon>
        <taxon>Boeremia</taxon>
    </lineage>
</organism>
<evidence type="ECO:0000313" key="1">
    <source>
        <dbReference type="EMBL" id="KAJ8109923.1"/>
    </source>
</evidence>
<keyword evidence="2" id="KW-1185">Reference proteome</keyword>
<name>A0ACC2I4U0_9PLEO</name>
<dbReference type="Proteomes" id="UP001153331">
    <property type="component" value="Unassembled WGS sequence"/>
</dbReference>
<gene>
    <name evidence="1" type="ORF">OPT61_g7094</name>
</gene>